<evidence type="ECO:0000256" key="4">
    <source>
        <dbReference type="SAM" id="Phobius"/>
    </source>
</evidence>
<keyword evidence="4" id="KW-0812">Transmembrane</keyword>
<proteinExistence type="inferred from homology"/>
<dbReference type="Proteomes" id="UP001652621">
    <property type="component" value="Unplaced"/>
</dbReference>
<comment type="similarity">
    <text evidence="1">Belongs to the UDP-glycosyltransferase family.</text>
</comment>
<evidence type="ECO:0000313" key="6">
    <source>
        <dbReference type="EnsemblMetazoa" id="MDOA006473-PA"/>
    </source>
</evidence>
<keyword evidence="7" id="KW-1185">Reference proteome</keyword>
<keyword evidence="4" id="KW-1133">Transmembrane helix</keyword>
<evidence type="ECO:0000313" key="7">
    <source>
        <dbReference type="Proteomes" id="UP001652621"/>
    </source>
</evidence>
<dbReference type="SUPFAM" id="SSF53756">
    <property type="entry name" value="UDP-Glycosyltransferase/glycogen phosphorylase"/>
    <property type="match status" value="1"/>
</dbReference>
<dbReference type="AlphaFoldDB" id="A0A1I8MMC6"/>
<dbReference type="CDD" id="cd03784">
    <property type="entry name" value="GT1_Gtf-like"/>
    <property type="match status" value="1"/>
</dbReference>
<dbReference type="GO" id="GO:0008194">
    <property type="term" value="F:UDP-glycosyltransferase activity"/>
    <property type="evidence" value="ECO:0007669"/>
    <property type="project" value="InterPro"/>
</dbReference>
<gene>
    <name evidence="6" type="primary">101895816</name>
    <name evidence="8" type="synonym">LOC101895816</name>
</gene>
<evidence type="ECO:0000256" key="1">
    <source>
        <dbReference type="ARBA" id="ARBA00009995"/>
    </source>
</evidence>
<dbReference type="Gene3D" id="3.40.50.2000">
    <property type="entry name" value="Glycogen Phosphorylase B"/>
    <property type="match status" value="2"/>
</dbReference>
<sequence length="542" mass="60789">MERSKLSLICVFAVIASLSLQITPTNGANILGIFTSHSPSHLIVHMSVVKVLAERGHNVTVVVTQKPKVTHKDINVIVIPPKPDVEEKLNREVSGMALKKNSLINTVSNFFGSLSLLIDMQRDALQDARFTALYDNPQYDLVIIGFFFNNFQLGAAAKFKAPVAISWSGPSISMTDNFIGNPLEVSYVPNMNMAIKAGEKMTLLQRIQNIFMNGFFDMIMTAMDFKMRAFYNELFPNDGSFPTLKEMMKNISLVLVNGHFSEGPIRPNVPALVEVGGIQVKDKPDPLPKDIADFLDGAKEHGAILFSLGSNLKGSSIKPETATYIFNVLSKLKQKVIWKWEDLKNTPGKSANILYKKWMPQDDILAHPNIRLFITHAGKGGVAEAQYHGVPMMALPVFADQHGNADKIVKSGYGKQLELLTLTEDKLRENVLELLNNPMYRKNVQEFSKLYRDRPLSARENAAFWLEYVIRHHGAAHMQSPLVHMNFIESNNLDVYAVLLAVFYVLYRIFRLMLCFACKKLLKKNCSGAASKDKSKKKVKKQ</sequence>
<dbReference type="InterPro" id="IPR002213">
    <property type="entry name" value="UDP_glucos_trans"/>
</dbReference>
<dbReference type="KEGG" id="mde:101895816"/>
<dbReference type="RefSeq" id="XP_005176310.1">
    <property type="nucleotide sequence ID" value="XM_005176253.3"/>
</dbReference>
<dbReference type="GeneID" id="101895816"/>
<dbReference type="InterPro" id="IPR050271">
    <property type="entry name" value="UDP-glycosyltransferase"/>
</dbReference>
<feature type="chain" id="PRO_5044560552" evidence="5">
    <location>
        <begin position="28"/>
        <end position="542"/>
    </location>
</feature>
<dbReference type="STRING" id="7370.A0A1I8MMC6"/>
<reference evidence="6" key="1">
    <citation type="submission" date="2020-05" db="UniProtKB">
        <authorList>
            <consortium name="EnsemblMetazoa"/>
        </authorList>
    </citation>
    <scope>IDENTIFICATION</scope>
    <source>
        <strain evidence="6">Aabys</strain>
    </source>
</reference>
<dbReference type="VEuPathDB" id="VectorBase:MDOA006473"/>
<evidence type="ECO:0000256" key="5">
    <source>
        <dbReference type="SAM" id="SignalP"/>
    </source>
</evidence>
<protein>
    <submittedName>
        <fullName evidence="8">UDP-glucuronosyltransferase 2B15</fullName>
    </submittedName>
</protein>
<dbReference type="PANTHER" id="PTHR48043">
    <property type="entry name" value="EG:EG0003.4 PROTEIN-RELATED"/>
    <property type="match status" value="1"/>
</dbReference>
<name>A0A1I8MMC6_MUSDO</name>
<dbReference type="PANTHER" id="PTHR48043:SF159">
    <property type="entry name" value="EG:EG0003.4 PROTEIN-RELATED"/>
    <property type="match status" value="1"/>
</dbReference>
<dbReference type="OrthoDB" id="5835829at2759"/>
<accession>A0A1I8MMC6</accession>
<organism evidence="6">
    <name type="scientific">Musca domestica</name>
    <name type="common">House fly</name>
    <dbReference type="NCBI Taxonomy" id="7370"/>
    <lineage>
        <taxon>Eukaryota</taxon>
        <taxon>Metazoa</taxon>
        <taxon>Ecdysozoa</taxon>
        <taxon>Arthropoda</taxon>
        <taxon>Hexapoda</taxon>
        <taxon>Insecta</taxon>
        <taxon>Pterygota</taxon>
        <taxon>Neoptera</taxon>
        <taxon>Endopterygota</taxon>
        <taxon>Diptera</taxon>
        <taxon>Brachycera</taxon>
        <taxon>Muscomorpha</taxon>
        <taxon>Muscoidea</taxon>
        <taxon>Muscidae</taxon>
        <taxon>Musca</taxon>
    </lineage>
</organism>
<keyword evidence="4" id="KW-0472">Membrane</keyword>
<dbReference type="Pfam" id="PF00201">
    <property type="entry name" value="UDPGT"/>
    <property type="match status" value="1"/>
</dbReference>
<dbReference type="FunFam" id="3.40.50.2000:FF:000050">
    <property type="entry name" value="UDP-glucuronosyltransferase"/>
    <property type="match status" value="1"/>
</dbReference>
<feature type="signal peptide" evidence="5">
    <location>
        <begin position="1"/>
        <end position="27"/>
    </location>
</feature>
<evidence type="ECO:0000256" key="2">
    <source>
        <dbReference type="ARBA" id="ARBA00022676"/>
    </source>
</evidence>
<keyword evidence="5" id="KW-0732">Signal</keyword>
<keyword evidence="2" id="KW-0328">Glycosyltransferase</keyword>
<feature type="transmembrane region" description="Helical" evidence="4">
    <location>
        <begin position="495"/>
        <end position="514"/>
    </location>
</feature>
<keyword evidence="3" id="KW-0808">Transferase</keyword>
<evidence type="ECO:0000313" key="8">
    <source>
        <dbReference type="RefSeq" id="XP_005176310.1"/>
    </source>
</evidence>
<reference evidence="8" key="2">
    <citation type="submission" date="2025-04" db="UniProtKB">
        <authorList>
            <consortium name="RefSeq"/>
        </authorList>
    </citation>
    <scope>IDENTIFICATION</scope>
    <source>
        <strain evidence="8">Aabys</strain>
    </source>
</reference>
<dbReference type="VEuPathDB" id="VectorBase:MDOMA2_004543"/>
<dbReference type="eggNOG" id="KOG1192">
    <property type="taxonomic scope" value="Eukaryota"/>
</dbReference>
<evidence type="ECO:0000256" key="3">
    <source>
        <dbReference type="ARBA" id="ARBA00022679"/>
    </source>
</evidence>
<dbReference type="EnsemblMetazoa" id="MDOA006473-RA">
    <property type="protein sequence ID" value="MDOA006473-PA"/>
    <property type="gene ID" value="MDOA006473"/>
</dbReference>